<gene>
    <name evidence="1" type="ordered locus">THI_2058</name>
</gene>
<proteinExistence type="predicted"/>
<reference key="1">
    <citation type="submission" date="2009-07" db="EMBL/GenBank/DDBJ databases">
        <authorList>
            <person name="Genoscope - CEA"/>
        </authorList>
    </citation>
    <scope>NUCLEOTIDE SEQUENCE</scope>
    <source>
        <strain>3As</strain>
    </source>
</reference>
<dbReference type="Proteomes" id="UP000002372">
    <property type="component" value="Chromosome"/>
</dbReference>
<dbReference type="AlphaFoldDB" id="D6CTU6"/>
<organism evidence="1 2">
    <name type="scientific">Thiomonas arsenitoxydans (strain DSM 22701 / CIP 110005 / 3As)</name>
    <dbReference type="NCBI Taxonomy" id="426114"/>
    <lineage>
        <taxon>Bacteria</taxon>
        <taxon>Pseudomonadati</taxon>
        <taxon>Pseudomonadota</taxon>
        <taxon>Betaproteobacteria</taxon>
        <taxon>Burkholderiales</taxon>
        <taxon>Thiomonas</taxon>
    </lineage>
</organism>
<sequence>MIAPRMKKPLRQLLEEFPQAQVRPTRGGHWVISTPMGPVYVSATPSDWRALRKIRAELRRRWRDESPRSV</sequence>
<name>D6CTU6_THIA3</name>
<evidence type="ECO:0000313" key="2">
    <source>
        <dbReference type="Proteomes" id="UP000002372"/>
    </source>
</evidence>
<dbReference type="EMBL" id="FP475956">
    <property type="protein sequence ID" value="CAZ88715.1"/>
    <property type="molecule type" value="Genomic_DNA"/>
</dbReference>
<reference evidence="2" key="2">
    <citation type="journal article" date="2010" name="PLoS Genet.">
        <title>Structure, function, and evolution of the Thiomonas spp. genome.</title>
        <authorList>
            <person name="Arsene-Ploetze F."/>
            <person name="Koechler S."/>
            <person name="Marchal M."/>
            <person name="Coppee J.Y."/>
            <person name="Chandler M."/>
            <person name="Bonnefoy V."/>
            <person name="Brochier-Armanet C."/>
            <person name="Barakat M."/>
            <person name="Barbe V."/>
            <person name="Battaglia-Brunet F."/>
            <person name="Bruneel O."/>
            <person name="Bryan C.G."/>
            <person name="Cleiss-Arnold J."/>
            <person name="Cruveiller S."/>
            <person name="Erhardt M."/>
            <person name="Heinrich-Salmeron A."/>
            <person name="Hommais F."/>
            <person name="Joulian C."/>
            <person name="Krin E."/>
            <person name="Lieutaud A."/>
            <person name="Lievremont D."/>
            <person name="Michel C."/>
            <person name="Muller D."/>
            <person name="Ortet P."/>
            <person name="Proux C."/>
            <person name="Siguier P."/>
            <person name="Roche D."/>
            <person name="Rouy Z."/>
            <person name="Salvignol G."/>
            <person name="Slyemi D."/>
            <person name="Talla E."/>
            <person name="Weiss S."/>
            <person name="Weissenbach J."/>
            <person name="Medigue C."/>
            <person name="Bertin P.N."/>
        </authorList>
    </citation>
    <scope>NUCLEOTIDE SEQUENCE [LARGE SCALE GENOMIC DNA]</scope>
    <source>
        <strain evidence="2">DSM 22701 / CIP 110005 / 3As</strain>
    </source>
</reference>
<protein>
    <recommendedName>
        <fullName evidence="3">Type II toxin-antitoxin system HicA family toxin</fullName>
    </recommendedName>
</protein>
<evidence type="ECO:0000313" key="1">
    <source>
        <dbReference type="EMBL" id="CAZ88715.1"/>
    </source>
</evidence>
<evidence type="ECO:0008006" key="3">
    <source>
        <dbReference type="Google" id="ProtNLM"/>
    </source>
</evidence>
<dbReference type="HOGENOM" id="CLU_2756550_0_0_4"/>
<dbReference type="RefSeq" id="WP_013106023.1">
    <property type="nucleotide sequence ID" value="NC_014145.1"/>
</dbReference>
<dbReference type="KEGG" id="thi:THI_2058"/>
<accession>D6CTU6</accession>